<dbReference type="EMBL" id="JACHDB010000001">
    <property type="protein sequence ID" value="MBB5430345.1"/>
    <property type="molecule type" value="Genomic_DNA"/>
</dbReference>
<dbReference type="CDD" id="cd16282">
    <property type="entry name" value="metallo-hydrolase-like_MBL-fold"/>
    <property type="match status" value="1"/>
</dbReference>
<evidence type="ECO:0000313" key="2">
    <source>
        <dbReference type="EMBL" id="MBB5430345.1"/>
    </source>
</evidence>
<feature type="domain" description="Metallo-beta-lactamase" evidence="1">
    <location>
        <begin position="48"/>
        <end position="235"/>
    </location>
</feature>
<accession>A0A7W8VBX0</accession>
<dbReference type="InterPro" id="IPR036866">
    <property type="entry name" value="RibonucZ/Hydroxyglut_hydro"/>
</dbReference>
<dbReference type="InterPro" id="IPR050855">
    <property type="entry name" value="NDM-1-like"/>
</dbReference>
<name>A0A7W8VBX0_9ACTN</name>
<dbReference type="PANTHER" id="PTHR42951:SF4">
    <property type="entry name" value="ACYL-COENZYME A THIOESTERASE MBLAC2"/>
    <property type="match status" value="1"/>
</dbReference>
<dbReference type="InterPro" id="IPR001279">
    <property type="entry name" value="Metallo-B-lactamas"/>
</dbReference>
<keyword evidence="3" id="KW-1185">Reference proteome</keyword>
<evidence type="ECO:0000259" key="1">
    <source>
        <dbReference type="SMART" id="SM00849"/>
    </source>
</evidence>
<dbReference type="SUPFAM" id="SSF56281">
    <property type="entry name" value="Metallo-hydrolase/oxidoreductase"/>
    <property type="match status" value="1"/>
</dbReference>
<dbReference type="AlphaFoldDB" id="A0A7W8VBX0"/>
<proteinExistence type="predicted"/>
<dbReference type="EC" id="4.-.-.-" evidence="2"/>
<organism evidence="2 3">
    <name type="scientific">Nocardiopsis composta</name>
    <dbReference type="NCBI Taxonomy" id="157465"/>
    <lineage>
        <taxon>Bacteria</taxon>
        <taxon>Bacillati</taxon>
        <taxon>Actinomycetota</taxon>
        <taxon>Actinomycetes</taxon>
        <taxon>Streptosporangiales</taxon>
        <taxon>Nocardiopsidaceae</taxon>
        <taxon>Nocardiopsis</taxon>
    </lineage>
</organism>
<comment type="caution">
    <text evidence="2">The sequence shown here is derived from an EMBL/GenBank/DDBJ whole genome shotgun (WGS) entry which is preliminary data.</text>
</comment>
<keyword evidence="2" id="KW-0456">Lyase</keyword>
<protein>
    <submittedName>
        <fullName evidence="2">Cyclase</fullName>
        <ecNumber evidence="2">4.-.-.-</ecNumber>
    </submittedName>
</protein>
<dbReference type="SMART" id="SM00849">
    <property type="entry name" value="Lactamase_B"/>
    <property type="match status" value="1"/>
</dbReference>
<dbReference type="Gene3D" id="3.60.15.10">
    <property type="entry name" value="Ribonuclease Z/Hydroxyacylglutathione hydrolase-like"/>
    <property type="match status" value="1"/>
</dbReference>
<sequence>MRETARGGEGPAAARALGVYRLNADDAALVEVAPGAHAWVQPEGGWWVNNAGLVTADHGGEALVVDTCVSSERTRRFLDAAAAATGRAPIRLAVNTHQHGDHTYGNHLLPESTLIAAQEKARDGIVADPFFSGVPRIWEPMPDWSDAVLRPPALTFRSSLAVHLGRRRVEVHHPGETAHTPGDAVVWLPEEKVLFAGDLVFNRVTPLIFMGSLDGARRALDWLAAFGAEAVVPGHGPLPSGEQEVRRCLDEQARYYELVQRIAERGRAGGLTPLQAARKADLGGFADWPDAERIVLNLHRVYADAAGVEMDMEAAFADTLTYLGGPMHCEA</sequence>
<gene>
    <name evidence="2" type="ORF">HDA36_000429</name>
</gene>
<dbReference type="Pfam" id="PF00753">
    <property type="entry name" value="Lactamase_B"/>
    <property type="match status" value="1"/>
</dbReference>
<evidence type="ECO:0000313" key="3">
    <source>
        <dbReference type="Proteomes" id="UP000572635"/>
    </source>
</evidence>
<dbReference type="GO" id="GO:0016829">
    <property type="term" value="F:lyase activity"/>
    <property type="evidence" value="ECO:0007669"/>
    <property type="project" value="UniProtKB-KW"/>
</dbReference>
<dbReference type="PANTHER" id="PTHR42951">
    <property type="entry name" value="METALLO-BETA-LACTAMASE DOMAIN-CONTAINING"/>
    <property type="match status" value="1"/>
</dbReference>
<dbReference type="Proteomes" id="UP000572635">
    <property type="component" value="Unassembled WGS sequence"/>
</dbReference>
<reference evidence="2 3" key="1">
    <citation type="submission" date="2020-08" db="EMBL/GenBank/DDBJ databases">
        <title>Sequencing the genomes of 1000 actinobacteria strains.</title>
        <authorList>
            <person name="Klenk H.-P."/>
        </authorList>
    </citation>
    <scope>NUCLEOTIDE SEQUENCE [LARGE SCALE GENOMIC DNA]</scope>
    <source>
        <strain evidence="2 3">DSM 44551</strain>
    </source>
</reference>